<sequence length="62" mass="6615">MPTIDMRHLCIHNDAIAKISGVPAFAGTTIPGDDMTRTYRPGEAGPRSSQRMATAANRAMAN</sequence>
<name>A0ABP9BXN9_9GAMM</name>
<gene>
    <name evidence="2" type="ORF">GCM10023307_30860</name>
</gene>
<feature type="compositionally biased region" description="Low complexity" evidence="1">
    <location>
        <begin position="51"/>
        <end position="62"/>
    </location>
</feature>
<proteinExistence type="predicted"/>
<comment type="caution">
    <text evidence="2">The sequence shown here is derived from an EMBL/GenBank/DDBJ whole genome shotgun (WGS) entry which is preliminary data.</text>
</comment>
<organism evidence="2 3">
    <name type="scientific">Lysobacter hankyongensis</name>
    <dbReference type="NCBI Taxonomy" id="1176535"/>
    <lineage>
        <taxon>Bacteria</taxon>
        <taxon>Pseudomonadati</taxon>
        <taxon>Pseudomonadota</taxon>
        <taxon>Gammaproteobacteria</taxon>
        <taxon>Lysobacterales</taxon>
        <taxon>Lysobacteraceae</taxon>
        <taxon>Lysobacter</taxon>
    </lineage>
</organism>
<dbReference type="EMBL" id="BAABJE010000017">
    <property type="protein sequence ID" value="GAA4802052.1"/>
    <property type="molecule type" value="Genomic_DNA"/>
</dbReference>
<evidence type="ECO:0000313" key="3">
    <source>
        <dbReference type="Proteomes" id="UP001499959"/>
    </source>
</evidence>
<reference evidence="3" key="1">
    <citation type="journal article" date="2019" name="Int. J. Syst. Evol. Microbiol.">
        <title>The Global Catalogue of Microorganisms (GCM) 10K type strain sequencing project: providing services to taxonomists for standard genome sequencing and annotation.</title>
        <authorList>
            <consortium name="The Broad Institute Genomics Platform"/>
            <consortium name="The Broad Institute Genome Sequencing Center for Infectious Disease"/>
            <person name="Wu L."/>
            <person name="Ma J."/>
        </authorList>
    </citation>
    <scope>NUCLEOTIDE SEQUENCE [LARGE SCALE GENOMIC DNA]</scope>
    <source>
        <strain evidence="3">JCM 18204</strain>
    </source>
</reference>
<evidence type="ECO:0000256" key="1">
    <source>
        <dbReference type="SAM" id="MobiDB-lite"/>
    </source>
</evidence>
<keyword evidence="3" id="KW-1185">Reference proteome</keyword>
<dbReference type="Proteomes" id="UP001499959">
    <property type="component" value="Unassembled WGS sequence"/>
</dbReference>
<accession>A0ABP9BXN9</accession>
<evidence type="ECO:0000313" key="2">
    <source>
        <dbReference type="EMBL" id="GAA4802052.1"/>
    </source>
</evidence>
<protein>
    <submittedName>
        <fullName evidence="2">Uncharacterized protein</fullName>
    </submittedName>
</protein>
<feature type="region of interest" description="Disordered" evidence="1">
    <location>
        <begin position="30"/>
        <end position="62"/>
    </location>
</feature>